<proteinExistence type="predicted"/>
<accession>A0A507QMV2</accession>
<evidence type="ECO:0000256" key="3">
    <source>
        <dbReference type="SAM" id="MobiDB-lite"/>
    </source>
</evidence>
<keyword evidence="4" id="KW-0472">Membrane</keyword>
<dbReference type="PANTHER" id="PTHR46228">
    <property type="entry name" value="KELCH DOMAIN-CONTAINING PROTEIN"/>
    <property type="match status" value="1"/>
</dbReference>
<keyword evidence="1" id="KW-0880">Kelch repeat</keyword>
<comment type="caution">
    <text evidence="6">The sequence shown here is derived from an EMBL/GenBank/DDBJ whole genome shotgun (WGS) entry which is preliminary data.</text>
</comment>
<feature type="signal peptide" evidence="5">
    <location>
        <begin position="1"/>
        <end position="23"/>
    </location>
</feature>
<dbReference type="SUPFAM" id="SSF50965">
    <property type="entry name" value="Galactose oxidase, central domain"/>
    <property type="match status" value="1"/>
</dbReference>
<keyword evidence="2" id="KW-0677">Repeat</keyword>
<reference evidence="6 7" key="1">
    <citation type="submission" date="2019-06" db="EMBL/GenBank/DDBJ databases">
        <title>Wine fermentation using esterase from Monascus purpureus.</title>
        <authorList>
            <person name="Geng C."/>
            <person name="Zhang Y."/>
        </authorList>
    </citation>
    <scope>NUCLEOTIDE SEQUENCE [LARGE SCALE GENOMIC DNA]</scope>
    <source>
        <strain evidence="6">HQ1</strain>
    </source>
</reference>
<feature type="compositionally biased region" description="Low complexity" evidence="3">
    <location>
        <begin position="678"/>
        <end position="696"/>
    </location>
</feature>
<keyword evidence="4" id="KW-1133">Transmembrane helix</keyword>
<gene>
    <name evidence="6" type="ORF">MPDQ_003434</name>
</gene>
<feature type="compositionally biased region" description="Polar residues" evidence="3">
    <location>
        <begin position="562"/>
        <end position="585"/>
    </location>
</feature>
<evidence type="ECO:0000313" key="6">
    <source>
        <dbReference type="EMBL" id="TQB68422.1"/>
    </source>
</evidence>
<evidence type="ECO:0000256" key="4">
    <source>
        <dbReference type="SAM" id="Phobius"/>
    </source>
</evidence>
<dbReference type="InterPro" id="IPR015915">
    <property type="entry name" value="Kelch-typ_b-propeller"/>
</dbReference>
<feature type="compositionally biased region" description="Polar residues" evidence="3">
    <location>
        <begin position="544"/>
        <end position="554"/>
    </location>
</feature>
<evidence type="ECO:0000256" key="5">
    <source>
        <dbReference type="SAM" id="SignalP"/>
    </source>
</evidence>
<dbReference type="AlphaFoldDB" id="A0A507QMV2"/>
<evidence type="ECO:0000313" key="7">
    <source>
        <dbReference type="Proteomes" id="UP000319663"/>
    </source>
</evidence>
<organism evidence="6 7">
    <name type="scientific">Monascus purpureus</name>
    <name type="common">Red mold</name>
    <name type="synonym">Monascus anka</name>
    <dbReference type="NCBI Taxonomy" id="5098"/>
    <lineage>
        <taxon>Eukaryota</taxon>
        <taxon>Fungi</taxon>
        <taxon>Dikarya</taxon>
        <taxon>Ascomycota</taxon>
        <taxon>Pezizomycotina</taxon>
        <taxon>Eurotiomycetes</taxon>
        <taxon>Eurotiomycetidae</taxon>
        <taxon>Eurotiales</taxon>
        <taxon>Aspergillaceae</taxon>
        <taxon>Monascus</taxon>
    </lineage>
</organism>
<dbReference type="InterPro" id="IPR011043">
    <property type="entry name" value="Gal_Oxase/kelch_b-propeller"/>
</dbReference>
<evidence type="ECO:0000256" key="1">
    <source>
        <dbReference type="ARBA" id="ARBA00022441"/>
    </source>
</evidence>
<dbReference type="EMBL" id="VIFY01000218">
    <property type="protein sequence ID" value="TQB68422.1"/>
    <property type="molecule type" value="Genomic_DNA"/>
</dbReference>
<keyword evidence="5" id="KW-0732">Signal</keyword>
<protein>
    <submittedName>
        <fullName evidence="6">Uncharacterized protein</fullName>
    </submittedName>
</protein>
<dbReference type="Proteomes" id="UP000319663">
    <property type="component" value="Unassembled WGS sequence"/>
</dbReference>
<feature type="chain" id="PRO_5021477648" evidence="5">
    <location>
        <begin position="24"/>
        <end position="725"/>
    </location>
</feature>
<dbReference type="Gene3D" id="2.120.10.80">
    <property type="entry name" value="Kelch-type beta propeller"/>
    <property type="match status" value="1"/>
</dbReference>
<feature type="transmembrane region" description="Helical" evidence="4">
    <location>
        <begin position="476"/>
        <end position="500"/>
    </location>
</feature>
<evidence type="ECO:0000256" key="2">
    <source>
        <dbReference type="ARBA" id="ARBA00022737"/>
    </source>
</evidence>
<dbReference type="PANTHER" id="PTHR46228:SF2">
    <property type="entry name" value="KELCH REPEAT PROTEIN (AFU_ORTHOLOGUE AFUA_4G14350)"/>
    <property type="match status" value="1"/>
</dbReference>
<dbReference type="CDD" id="cd12087">
    <property type="entry name" value="TM_EGFR-like"/>
    <property type="match status" value="1"/>
</dbReference>
<feature type="region of interest" description="Disordered" evidence="3">
    <location>
        <begin position="510"/>
        <end position="725"/>
    </location>
</feature>
<keyword evidence="4" id="KW-0812">Transmembrane</keyword>
<sequence length="725" mass="77647">MRRQPFFSRHVALVSLWVGIVVASNMTIVSWDRLRANIIRDTIYLDGGDDNTGVAYKLYLNESFNANGNTTTLFHTFSKTDGGAANNIAPRYVDGAMLANDDMFILYGGITFDTARQDLPSDSEVLSYEVYQQFEGKDWSQGVRSISLGSNVTSSVTDGAGVSAPSENLGFYFSGMRAPDWGPVNTYDNPTVIANTLITVDMSLMKPQWSNDTLPSNISGRVNGELVWLPVSNSGVLLAIGGVYNATVLSADSTIPSNVSYIDDVSPTYMESIPVYDVGSKNWYLQNTTGDTPPQLAFFCSVVAPAADRSSFNIYIYGGYDGVNVSETPSDDVYILSVPSFTWVKAYSGDGAVHGRSGHKCTKVYPDQMFVLGGSYAGNPEQELGGSILQVFNLNTLRFQDTYDPTSYSDYEVPSLVTAQIGGNGKGSATKTAPASWDDDALSQVFSTKYTGSITTYYPYIATKTPSKGKGGFPGWAGAIIGVVLGVLLIVGLVLAWWFLYRRRKNRKANTAATKTEVAGGPGAPGWIVNWMSKTPPGGPGHPSISQESASQVQGDEHMSQTHHSSISPLTPGAPSSTGVGSSGMQEADGSAVHELDTDNPPPVPGRFEMETEFNVVRTNPDSDDHRPGSATNEPRSLDAMLSSPSTERSPGGFSDASSSDSPPTRYPYHGRHYSDVSSPLSELSEISEGSSSGPGRPRDVSDVSYASPLSPSPGFPRVDEERGS</sequence>
<name>A0A507QMV2_MONPU</name>
<keyword evidence="7" id="KW-1185">Reference proteome</keyword>